<evidence type="ECO:0000256" key="1">
    <source>
        <dbReference type="ARBA" id="ARBA00006965"/>
    </source>
</evidence>
<keyword evidence="9" id="KW-1185">Reference proteome</keyword>
<dbReference type="EMBL" id="CP059268">
    <property type="protein sequence ID" value="QLQ78687.1"/>
    <property type="molecule type" value="Genomic_DNA"/>
</dbReference>
<proteinExistence type="inferred from homology"/>
<evidence type="ECO:0000256" key="4">
    <source>
        <dbReference type="ARBA" id="ARBA00023054"/>
    </source>
</evidence>
<keyword evidence="4 7" id="KW-0175">Coiled coil</keyword>
<feature type="coiled-coil region" evidence="7">
    <location>
        <begin position="183"/>
        <end position="248"/>
    </location>
</feature>
<comment type="subcellular location">
    <subcellularLocation>
        <location evidence="7">Nucleus</location>
    </subcellularLocation>
    <subcellularLocation>
        <location evidence="7">Chromosome</location>
        <location evidence="7">Centromere</location>
        <location evidence="7">Kinetochore</location>
    </subcellularLocation>
</comment>
<evidence type="ECO:0000256" key="3">
    <source>
        <dbReference type="ARBA" id="ARBA00022838"/>
    </source>
</evidence>
<keyword evidence="2 7" id="KW-0158">Chromosome</keyword>
<dbReference type="AlphaFoldDB" id="A0A7H9HPX5"/>
<organism evidence="8 9">
    <name type="scientific">Torulaspora globosa</name>
    <dbReference type="NCBI Taxonomy" id="48254"/>
    <lineage>
        <taxon>Eukaryota</taxon>
        <taxon>Fungi</taxon>
        <taxon>Dikarya</taxon>
        <taxon>Ascomycota</taxon>
        <taxon>Saccharomycotina</taxon>
        <taxon>Saccharomycetes</taxon>
        <taxon>Saccharomycetales</taxon>
        <taxon>Saccharomycetaceae</taxon>
        <taxon>Torulaspora</taxon>
    </lineage>
</organism>
<keyword evidence="6 7" id="KW-0137">Centromere</keyword>
<evidence type="ECO:0000256" key="2">
    <source>
        <dbReference type="ARBA" id="ARBA00022454"/>
    </source>
</evidence>
<name>A0A7H9HPX5_9SACH</name>
<keyword evidence="5 7" id="KW-0539">Nucleus</keyword>
<sequence length="369" mass="43051">MLVDGLRDFRTEVRVLEDVTTRGSEQTLRNQEQRLVSAIREITQSITSMSHENSLVKLGDAEVTGGDVDVVTIDVNSLPERIAEFDKLIELLKMMHLEQETLDFFLRYTISSAELLQLKTMHDPQYVEMENAVKELEHDIQEAHHRWIDETKLQISNAAEKIVKDQDTVNELYLETADILDDCDQLLVEVEKMREEKERYKEEAERQEPSATKVFEDWDEVRKCRNDLKHLEARIAQLEVIKKDFEMKETAKKLTQDPKLNELGRTLDSLVRLWESNFLPNSGWHDLEVYPQIKKFQFDVRETFTVLIALDGRYRISDVTIYRKEDGGMSVDEELQSELKQQNVGSRDVYKSMEVITAYLQGLASVKYN</sequence>
<evidence type="ECO:0000313" key="8">
    <source>
        <dbReference type="EMBL" id="QLQ78687.1"/>
    </source>
</evidence>
<keyword evidence="3 7" id="KW-0995">Kinetochore</keyword>
<evidence type="ECO:0000256" key="6">
    <source>
        <dbReference type="ARBA" id="ARBA00023328"/>
    </source>
</evidence>
<evidence type="ECO:0000256" key="5">
    <source>
        <dbReference type="ARBA" id="ARBA00023242"/>
    </source>
</evidence>
<accession>A0A7H9HPX5</accession>
<comment type="similarity">
    <text evidence="1 7">Belongs to the KRE28 family.</text>
</comment>
<dbReference type="GO" id="GO:0000776">
    <property type="term" value="C:kinetochore"/>
    <property type="evidence" value="ECO:0007669"/>
    <property type="project" value="UniProtKB-KW"/>
</dbReference>
<dbReference type="OrthoDB" id="4065660at2759"/>
<evidence type="ECO:0000256" key="7">
    <source>
        <dbReference type="RuleBase" id="RU362143"/>
    </source>
</evidence>
<dbReference type="Pfam" id="PF17097">
    <property type="entry name" value="Kre28"/>
    <property type="match status" value="1"/>
</dbReference>
<gene>
    <name evidence="7" type="primary">KRE28</name>
    <name evidence="8" type="ORF">HG537_0B00370</name>
</gene>
<dbReference type="InterPro" id="IPR031361">
    <property type="entry name" value="Kre28"/>
</dbReference>
<reference evidence="8 9" key="1">
    <citation type="submission" date="2020-06" db="EMBL/GenBank/DDBJ databases">
        <title>The yeast mating-type switching endonuclease HO is a domesticated member of an unorthodox homing genetic element family.</title>
        <authorList>
            <person name="Coughlan A.Y."/>
            <person name="Lombardi L."/>
            <person name="Braun-Galleani S."/>
            <person name="Martos A.R."/>
            <person name="Galeote V."/>
            <person name="Bigey F."/>
            <person name="Dequin S."/>
            <person name="Byrne K.P."/>
            <person name="Wolfe K.H."/>
        </authorList>
    </citation>
    <scope>NUCLEOTIDE SEQUENCE [LARGE SCALE GENOMIC DNA]</scope>
    <source>
        <strain evidence="8 9">CBS2947</strain>
    </source>
</reference>
<evidence type="ECO:0000313" key="9">
    <source>
        <dbReference type="Proteomes" id="UP000510647"/>
    </source>
</evidence>
<dbReference type="Proteomes" id="UP000510647">
    <property type="component" value="Chromosome 2"/>
</dbReference>
<protein>
    <recommendedName>
        <fullName evidence="7">Spindle pole body component KRE28</fullName>
    </recommendedName>
</protein>
<comment type="function">
    <text evidence="7">Acts as a component of the outer kinetochore KNL1 complex that facilitates microtubule-kinetochore interactions and the spindle assembly checkpoint. Kinetochores, consisting of a centromere-associated inner segment and a microtubule-contacting outer segment, play a crucial role in chromosome segregation by mediating the physical connection between centromeric DNA and spindle microtubules. The outer kinetochore is made up of the ten-subunit KMN network, comprising the MIS12, NDC80 and KNL1 complexes, and auxiliary microtubule-associated components; together they connect the outer kinetochore with the inner kinetochore, bind microtubules, and mediate interactions with mitotic checkpoint proteins that delay anaphase until chromosomes are bioriented on the spindle.</text>
</comment>
<dbReference type="GO" id="GO:0005634">
    <property type="term" value="C:nucleus"/>
    <property type="evidence" value="ECO:0007669"/>
    <property type="project" value="UniProtKB-SubCell"/>
</dbReference>